<dbReference type="InterPro" id="IPR053161">
    <property type="entry name" value="Ulvan_degrading_GH"/>
</dbReference>
<feature type="chain" id="PRO_5022048263" evidence="1">
    <location>
        <begin position="31"/>
        <end position="1046"/>
    </location>
</feature>
<dbReference type="SUPFAM" id="SSF49785">
    <property type="entry name" value="Galactose-binding domain-like"/>
    <property type="match status" value="1"/>
</dbReference>
<dbReference type="GO" id="GO:0004553">
    <property type="term" value="F:hydrolase activity, hydrolyzing O-glycosyl compounds"/>
    <property type="evidence" value="ECO:0007669"/>
    <property type="project" value="InterPro"/>
</dbReference>
<feature type="signal peptide" evidence="1">
    <location>
        <begin position="1"/>
        <end position="30"/>
    </location>
</feature>
<dbReference type="InterPro" id="IPR008979">
    <property type="entry name" value="Galactose-bd-like_sf"/>
</dbReference>
<accession>A0A543PQU1</accession>
<dbReference type="GO" id="GO:0005975">
    <property type="term" value="P:carbohydrate metabolic process"/>
    <property type="evidence" value="ECO:0007669"/>
    <property type="project" value="InterPro"/>
</dbReference>
<evidence type="ECO:0000313" key="3">
    <source>
        <dbReference type="Proteomes" id="UP000320085"/>
    </source>
</evidence>
<dbReference type="PANTHER" id="PTHR36848">
    <property type="entry name" value="DNA-BINDING PROTEIN (PUTATIVE SECRETED PROTEIN)-RELATED"/>
    <property type="match status" value="1"/>
</dbReference>
<evidence type="ECO:0000256" key="1">
    <source>
        <dbReference type="SAM" id="SignalP"/>
    </source>
</evidence>
<dbReference type="RefSeq" id="WP_185747313.1">
    <property type="nucleotide sequence ID" value="NZ_BAAAQC010000012.1"/>
</dbReference>
<dbReference type="Pfam" id="PF17132">
    <property type="entry name" value="Glyco_hydro_106"/>
    <property type="match status" value="1"/>
</dbReference>
<reference evidence="2 3" key="1">
    <citation type="submission" date="2019-06" db="EMBL/GenBank/DDBJ databases">
        <title>Sequencing the genomes of 1000 actinobacteria strains.</title>
        <authorList>
            <person name="Klenk H.-P."/>
        </authorList>
    </citation>
    <scope>NUCLEOTIDE SEQUENCE [LARGE SCALE GENOMIC DNA]</scope>
    <source>
        <strain evidence="2 3">DSM 21776</strain>
    </source>
</reference>
<dbReference type="PANTHER" id="PTHR36848:SF2">
    <property type="entry name" value="SECRETED PROTEIN"/>
    <property type="match status" value="1"/>
</dbReference>
<keyword evidence="2" id="KW-0378">Hydrolase</keyword>
<comment type="caution">
    <text evidence="2">The sequence shown here is derived from an EMBL/GenBank/DDBJ whole genome shotgun (WGS) entry which is preliminary data.</text>
</comment>
<dbReference type="Gene3D" id="2.60.120.260">
    <property type="entry name" value="Galactose-binding domain-like"/>
    <property type="match status" value="1"/>
</dbReference>
<evidence type="ECO:0000313" key="2">
    <source>
        <dbReference type="EMBL" id="TQN46421.1"/>
    </source>
</evidence>
<organism evidence="2 3">
    <name type="scientific">Humibacillus xanthopallidus</name>
    <dbReference type="NCBI Taxonomy" id="412689"/>
    <lineage>
        <taxon>Bacteria</taxon>
        <taxon>Bacillati</taxon>
        <taxon>Actinomycetota</taxon>
        <taxon>Actinomycetes</taxon>
        <taxon>Micrococcales</taxon>
        <taxon>Intrasporangiaceae</taxon>
        <taxon>Humibacillus</taxon>
    </lineage>
</organism>
<dbReference type="AlphaFoldDB" id="A0A543PQU1"/>
<sequence length="1046" mass="110550">MSRARPVALGVVTFATAAALLATSAGGGAAAGGAASTQPPLTAAYAAINPVTPLTAATFADPPQNDMPWVRWNWAPATTSIAELQAELRDMHDNNIAGVEIGQGGAPTKEQLTAIFTLANQLGITVSLKAANGLAGTTYSASDDHARRTLSTFRQTVGAGGSVSGPVPGPTSGNPGTIVAVLAYRCTSAPCATAGTVGLDRSSVVDLTGRLTGTNTAGYNGGTQTGDLSWTAPAEPAGSQWVVLTFRAVPFGAQPETLSLAGTKQVTDAYDAYFADGLGDLMKANKGDFFVDSHASDPWGAPEELWASDMRSEFQARAGYDIVPNLAALVDPTMAGAGLGGPPSPTAVFYSFSDGSGARVRSDFNRVRSTLYTQNRLVPFQSWSRKYDATLRLQQEDGPITSIGDQLETSAVLDRSEYESLTGSDQADIYRPMASANHMTGNTWYSTECCAVLNESYVATFQDAIIRMNHEFAGGVNRIVYHVRPQRYTPTTTWPGMGFNANKVSFSNAWNANTPYYGDSPAMNDYFARNHLVLTQGIAKTDVAVYLRNYSSPSAFSTTDANNRHWQDLGLQRSGYTWDYLDEHLLDLPNAVVTNKRLAEAGPAYKAFVFDQFLFPTSNTARGSLSLEAAQKILGYAKSGLPVIFVGQPNGTGSEAQSDATLAGVMAQILAQKSVSRVASEADVPAKLADLGITPQAQPEAPTSLLSVRRSDSRTSTDYYWLYNQGVESWQGGNGTFGLNPSNLYEEPSACRRTVAGLNPCMATGASVDTAVTLEGKGAPYALDLFSGKVTPIAQYTRKGQTVTVRVKLARDESTVIALSNDPNRFGVTRPDTNVTATTADSVAQVGASIVARAALPGTYVTTLESGAKVTSTIGAAPAPVDLTSRPWHLDAEDWQPTNPYGTQGAAGSETTKVPVSVDLSSLQAWPDIPALKDASGVGSYRTTFALPAGWDGSYGATLNLGQVTDTFRVTVNGQALAVDQVTGSIDVGPYLKAGENTLEVRVATSLNNRLFALDPTVRNRGVIQAYGLVGPVVVTPYRQAVVWSR</sequence>
<keyword evidence="1" id="KW-0732">Signal</keyword>
<dbReference type="EMBL" id="VFQF01000002">
    <property type="protein sequence ID" value="TQN46421.1"/>
    <property type="molecule type" value="Genomic_DNA"/>
</dbReference>
<proteinExistence type="predicted"/>
<gene>
    <name evidence="2" type="ORF">FHX52_3145</name>
</gene>
<name>A0A543PQU1_9MICO</name>
<protein>
    <submittedName>
        <fullName evidence="2">Glycosyl hydrolase family 2</fullName>
    </submittedName>
</protein>
<dbReference type="Proteomes" id="UP000320085">
    <property type="component" value="Unassembled WGS sequence"/>
</dbReference>